<evidence type="ECO:0000313" key="2">
    <source>
        <dbReference type="EMBL" id="KAK4816826.1"/>
    </source>
</evidence>
<evidence type="ECO:0000256" key="1">
    <source>
        <dbReference type="SAM" id="MobiDB-lite"/>
    </source>
</evidence>
<dbReference type="EMBL" id="JAUNZN010000009">
    <property type="protein sequence ID" value="KAK4816826.1"/>
    <property type="molecule type" value="Genomic_DNA"/>
</dbReference>
<sequence>MPVQEKKNQVLEPDLPGQAGTIHEPSTLLHLRENLTKQSKRHRVAPLTTGEKISSKLNSYMPDDLQKGTERDRESVAVEMSQQYVQSELSSTGQDNLENDPVPSFSRKLEKKADREQPFCIDPGVLLDNRINMTQQHALAGMKASNILVWNNRKTASRSREAIFPFTQQSLNNSWNTASSFAPPSARKMLINLTESSGGHQDAQEAAGIALLLRKQSQAPLKCRVGGQDTEVTNYTEEVLTAYKEKNFPMGAVKNRNRLQGLVSSWQLNGLGSQLHRHPLIPMGTPSPPRGGCLSAPHSIWETPRLP</sequence>
<dbReference type="AlphaFoldDB" id="A0AAN7S256"/>
<feature type="region of interest" description="Disordered" evidence="1">
    <location>
        <begin position="85"/>
        <end position="104"/>
    </location>
</feature>
<comment type="caution">
    <text evidence="2">The sequence shown here is derived from an EMBL/GenBank/DDBJ whole genome shotgun (WGS) entry which is preliminary data.</text>
</comment>
<protein>
    <submittedName>
        <fullName evidence="2">Uncharacterized protein</fullName>
    </submittedName>
</protein>
<keyword evidence="3" id="KW-1185">Reference proteome</keyword>
<evidence type="ECO:0000313" key="3">
    <source>
        <dbReference type="Proteomes" id="UP001333110"/>
    </source>
</evidence>
<name>A0AAN7S256_MYCAM</name>
<organism evidence="2 3">
    <name type="scientific">Mycteria americana</name>
    <name type="common">Wood stork</name>
    <dbReference type="NCBI Taxonomy" id="33587"/>
    <lineage>
        <taxon>Eukaryota</taxon>
        <taxon>Metazoa</taxon>
        <taxon>Chordata</taxon>
        <taxon>Craniata</taxon>
        <taxon>Vertebrata</taxon>
        <taxon>Euteleostomi</taxon>
        <taxon>Archelosauria</taxon>
        <taxon>Archosauria</taxon>
        <taxon>Dinosauria</taxon>
        <taxon>Saurischia</taxon>
        <taxon>Theropoda</taxon>
        <taxon>Coelurosauria</taxon>
        <taxon>Aves</taxon>
        <taxon>Neognathae</taxon>
        <taxon>Neoaves</taxon>
        <taxon>Aequornithes</taxon>
        <taxon>Ciconiiformes</taxon>
        <taxon>Ciconiidae</taxon>
        <taxon>Mycteria</taxon>
    </lineage>
</organism>
<reference evidence="2 3" key="1">
    <citation type="journal article" date="2023" name="J. Hered.">
        <title>Chromosome-level genome of the wood stork (Mycteria americana) provides insight into avian chromosome evolution.</title>
        <authorList>
            <person name="Flamio R. Jr."/>
            <person name="Ramstad K.M."/>
        </authorList>
    </citation>
    <scope>NUCLEOTIDE SEQUENCE [LARGE SCALE GENOMIC DNA]</scope>
    <source>
        <strain evidence="2">JAX WOST 10</strain>
    </source>
</reference>
<feature type="region of interest" description="Disordered" evidence="1">
    <location>
        <begin position="1"/>
        <end position="70"/>
    </location>
</feature>
<feature type="compositionally biased region" description="Polar residues" evidence="1">
    <location>
        <begin position="85"/>
        <end position="96"/>
    </location>
</feature>
<proteinExistence type="predicted"/>
<accession>A0AAN7S256</accession>
<dbReference type="Proteomes" id="UP001333110">
    <property type="component" value="Unassembled WGS sequence"/>
</dbReference>
<gene>
    <name evidence="2" type="ORF">QYF61_023890</name>
</gene>